<feature type="domain" description="FYVE-type" evidence="7">
    <location>
        <begin position="398"/>
        <end position="454"/>
    </location>
</feature>
<dbReference type="EMBL" id="MCGO01000009">
    <property type="protein sequence ID" value="ORY49590.1"/>
    <property type="molecule type" value="Genomic_DNA"/>
</dbReference>
<dbReference type="GO" id="GO:0031901">
    <property type="term" value="C:early endosome membrane"/>
    <property type="evidence" value="ECO:0007669"/>
    <property type="project" value="TreeGrafter"/>
</dbReference>
<dbReference type="InterPro" id="IPR013083">
    <property type="entry name" value="Znf_RING/FYVE/PHD"/>
</dbReference>
<dbReference type="GO" id="GO:0016197">
    <property type="term" value="P:endosomal transport"/>
    <property type="evidence" value="ECO:0007669"/>
    <property type="project" value="TreeGrafter"/>
</dbReference>
<organism evidence="8 9">
    <name type="scientific">Rhizoclosmatium globosum</name>
    <dbReference type="NCBI Taxonomy" id="329046"/>
    <lineage>
        <taxon>Eukaryota</taxon>
        <taxon>Fungi</taxon>
        <taxon>Fungi incertae sedis</taxon>
        <taxon>Chytridiomycota</taxon>
        <taxon>Chytridiomycota incertae sedis</taxon>
        <taxon>Chytridiomycetes</taxon>
        <taxon>Chytridiales</taxon>
        <taxon>Chytriomycetaceae</taxon>
        <taxon>Rhizoclosmatium</taxon>
    </lineage>
</organism>
<name>A0A1Y2CRC1_9FUNG</name>
<evidence type="ECO:0000256" key="3">
    <source>
        <dbReference type="ARBA" id="ARBA00022833"/>
    </source>
</evidence>
<evidence type="ECO:0000256" key="4">
    <source>
        <dbReference type="PROSITE-ProRule" id="PRU00091"/>
    </source>
</evidence>
<dbReference type="GO" id="GO:0008270">
    <property type="term" value="F:zinc ion binding"/>
    <property type="evidence" value="ECO:0007669"/>
    <property type="project" value="UniProtKB-KW"/>
</dbReference>
<reference evidence="8 9" key="1">
    <citation type="submission" date="2016-07" db="EMBL/GenBank/DDBJ databases">
        <title>Pervasive Adenine N6-methylation of Active Genes in Fungi.</title>
        <authorList>
            <consortium name="DOE Joint Genome Institute"/>
            <person name="Mondo S.J."/>
            <person name="Dannebaum R.O."/>
            <person name="Kuo R.C."/>
            <person name="Labutti K."/>
            <person name="Haridas S."/>
            <person name="Kuo A."/>
            <person name="Salamov A."/>
            <person name="Ahrendt S.R."/>
            <person name="Lipzen A."/>
            <person name="Sullivan W."/>
            <person name="Andreopoulos W.B."/>
            <person name="Clum A."/>
            <person name="Lindquist E."/>
            <person name="Daum C."/>
            <person name="Ramamoorthy G.K."/>
            <person name="Gryganskyi A."/>
            <person name="Culley D."/>
            <person name="Magnuson J.K."/>
            <person name="James T.Y."/>
            <person name="O'Malley M.A."/>
            <person name="Stajich J.E."/>
            <person name="Spatafora J.W."/>
            <person name="Visel A."/>
            <person name="Grigoriev I.V."/>
        </authorList>
    </citation>
    <scope>NUCLEOTIDE SEQUENCE [LARGE SCALE GENOMIC DNA]</scope>
    <source>
        <strain evidence="8 9">JEL800</strain>
    </source>
</reference>
<dbReference type="SMART" id="SM00064">
    <property type="entry name" value="FYVE"/>
    <property type="match status" value="1"/>
</dbReference>
<evidence type="ECO:0000256" key="5">
    <source>
        <dbReference type="SAM" id="Coils"/>
    </source>
</evidence>
<dbReference type="PANTHER" id="PTHR46319">
    <property type="entry name" value="ZINC FINGER FYVE DOMAIN-CONTAINING PROTEIN"/>
    <property type="match status" value="1"/>
</dbReference>
<feature type="coiled-coil region" evidence="5">
    <location>
        <begin position="292"/>
        <end position="319"/>
    </location>
</feature>
<evidence type="ECO:0000313" key="8">
    <source>
        <dbReference type="EMBL" id="ORY49590.1"/>
    </source>
</evidence>
<dbReference type="STRING" id="329046.A0A1Y2CRC1"/>
<dbReference type="SUPFAM" id="SSF57903">
    <property type="entry name" value="FYVE/PHD zinc finger"/>
    <property type="match status" value="1"/>
</dbReference>
<dbReference type="InterPro" id="IPR017455">
    <property type="entry name" value="Znf_FYVE-rel"/>
</dbReference>
<dbReference type="OrthoDB" id="660555at2759"/>
<evidence type="ECO:0000256" key="2">
    <source>
        <dbReference type="ARBA" id="ARBA00022771"/>
    </source>
</evidence>
<keyword evidence="1" id="KW-0479">Metal-binding</keyword>
<dbReference type="CDD" id="cd15760">
    <property type="entry name" value="FYVE_scVPS27p_like"/>
    <property type="match status" value="1"/>
</dbReference>
<comment type="caution">
    <text evidence="8">The sequence shown here is derived from an EMBL/GenBank/DDBJ whole genome shotgun (WGS) entry which is preliminary data.</text>
</comment>
<feature type="coiled-coil region" evidence="5">
    <location>
        <begin position="93"/>
        <end position="265"/>
    </location>
</feature>
<dbReference type="InterPro" id="IPR000306">
    <property type="entry name" value="Znf_FYVE"/>
</dbReference>
<keyword evidence="2 4" id="KW-0863">Zinc-finger</keyword>
<dbReference type="Gene3D" id="3.30.40.10">
    <property type="entry name" value="Zinc/RING finger domain, C3HC4 (zinc finger)"/>
    <property type="match status" value="1"/>
</dbReference>
<dbReference type="PROSITE" id="PS50178">
    <property type="entry name" value="ZF_FYVE"/>
    <property type="match status" value="1"/>
</dbReference>
<dbReference type="Proteomes" id="UP000193642">
    <property type="component" value="Unassembled WGS sequence"/>
</dbReference>
<dbReference type="AlphaFoldDB" id="A0A1Y2CRC1"/>
<evidence type="ECO:0000313" key="9">
    <source>
        <dbReference type="Proteomes" id="UP000193642"/>
    </source>
</evidence>
<accession>A0A1Y2CRC1</accession>
<dbReference type="PANTHER" id="PTHR46319:SF3">
    <property type="entry name" value="ZINC FINGER FYVE DOMAIN-CONTAINING PROTEIN"/>
    <property type="match status" value="1"/>
</dbReference>
<keyword evidence="9" id="KW-1185">Reference proteome</keyword>
<protein>
    <submittedName>
        <fullName evidence="8">FYVE-domain-containing protein</fullName>
    </submittedName>
</protein>
<proteinExistence type="predicted"/>
<dbReference type="Gene3D" id="1.10.287.1490">
    <property type="match status" value="1"/>
</dbReference>
<dbReference type="InterPro" id="IPR011011">
    <property type="entry name" value="Znf_FYVE_PHD"/>
</dbReference>
<evidence type="ECO:0000256" key="6">
    <source>
        <dbReference type="SAM" id="MobiDB-lite"/>
    </source>
</evidence>
<evidence type="ECO:0000256" key="1">
    <source>
        <dbReference type="ARBA" id="ARBA00022723"/>
    </source>
</evidence>
<keyword evidence="5" id="KW-0175">Coiled coil</keyword>
<evidence type="ECO:0000259" key="7">
    <source>
        <dbReference type="PROSITE" id="PS50178"/>
    </source>
</evidence>
<sequence length="455" mass="49249">MAPKKPLRPKSESQPSAPNATKDIELEKLRAELENADKRKEITQGVIALLKQQNQDLSNRLKAMLEGGNINMDSLDELADSQTTQSSAATATVAALESAKESLESQVAALEAANKQYEAALRTANARAVGLEEDCEAALADAADSRNLLAAVEQEADKLRGLASKHEDAVAALRDATEKQAAEFAAKLAALAAERDALARKLSDATSQLTNDFNAKSAAYEKELNATREHLQAVELRAVTAETSATKAEKAAQDLRAQIKALESHASQSAKTIADLKAKLDKPAPIPPPKSLEQDLAKIKALEAHVNQLQELVRNREVELHSGIQDRDRLHKELVEKDSTISVLRAVLKDLESGVVKVLQGPLVSSLKVGVVSKDIHRFKQDHWASDSSTPSCSQPSCNVQFGVYQRKHHCRCCGMIFCSTHSGKKMKLSLASHQFDVNGVETRVCDGCYSAVRG</sequence>
<gene>
    <name evidence="8" type="ORF">BCR33DRAFT_713911</name>
</gene>
<keyword evidence="3" id="KW-0862">Zinc</keyword>
<dbReference type="Pfam" id="PF01363">
    <property type="entry name" value="FYVE"/>
    <property type="match status" value="1"/>
</dbReference>
<feature type="region of interest" description="Disordered" evidence="6">
    <location>
        <begin position="1"/>
        <end position="24"/>
    </location>
</feature>